<dbReference type="EMBL" id="JBHSOD010000027">
    <property type="protein sequence ID" value="MFC5887440.1"/>
    <property type="molecule type" value="Genomic_DNA"/>
</dbReference>
<name>A0ABW1F0Q1_9ACTN</name>
<dbReference type="RefSeq" id="WP_313765200.1">
    <property type="nucleotide sequence ID" value="NZ_BAAAVH010000018.1"/>
</dbReference>
<sequence length="127" mass="14192">MTQPSIRPNVIDLLCNADFSQYRSTNILLHQDGRPFTTEERALADSATHEELDACMTRHNREVVHARMTDDATQALIALLLRYFAKLPAGSVVGDAVDAMSGHDRAEFDRLYGIVGDSDWLFIPSKD</sequence>
<keyword evidence="2" id="KW-1185">Reference proteome</keyword>
<reference evidence="2" key="1">
    <citation type="journal article" date="2019" name="Int. J. Syst. Evol. Microbiol.">
        <title>The Global Catalogue of Microorganisms (GCM) 10K type strain sequencing project: providing services to taxonomists for standard genome sequencing and annotation.</title>
        <authorList>
            <consortium name="The Broad Institute Genomics Platform"/>
            <consortium name="The Broad Institute Genome Sequencing Center for Infectious Disease"/>
            <person name="Wu L."/>
            <person name="Ma J."/>
        </authorList>
    </citation>
    <scope>NUCLEOTIDE SEQUENCE [LARGE SCALE GENOMIC DNA]</scope>
    <source>
        <strain evidence="2">CGMCC 4.1469</strain>
    </source>
</reference>
<dbReference type="Proteomes" id="UP001596067">
    <property type="component" value="Unassembled WGS sequence"/>
</dbReference>
<gene>
    <name evidence="1" type="ORF">ACFP0N_20935</name>
</gene>
<accession>A0ABW1F0Q1</accession>
<evidence type="ECO:0000313" key="2">
    <source>
        <dbReference type="Proteomes" id="UP001596067"/>
    </source>
</evidence>
<proteinExistence type="predicted"/>
<comment type="caution">
    <text evidence="1">The sequence shown here is derived from an EMBL/GenBank/DDBJ whole genome shotgun (WGS) entry which is preliminary data.</text>
</comment>
<protein>
    <submittedName>
        <fullName evidence="1">Uncharacterized protein</fullName>
    </submittedName>
</protein>
<evidence type="ECO:0000313" key="1">
    <source>
        <dbReference type="EMBL" id="MFC5887440.1"/>
    </source>
</evidence>
<organism evidence="1 2">
    <name type="scientific">Kitasatospora aburaviensis</name>
    <dbReference type="NCBI Taxonomy" id="67265"/>
    <lineage>
        <taxon>Bacteria</taxon>
        <taxon>Bacillati</taxon>
        <taxon>Actinomycetota</taxon>
        <taxon>Actinomycetes</taxon>
        <taxon>Kitasatosporales</taxon>
        <taxon>Streptomycetaceae</taxon>
        <taxon>Kitasatospora</taxon>
    </lineage>
</organism>